<protein>
    <recommendedName>
        <fullName evidence="3">Translocase</fullName>
    </recommendedName>
</protein>
<gene>
    <name evidence="1" type="ORF">PFRI_08390</name>
</gene>
<evidence type="ECO:0008006" key="3">
    <source>
        <dbReference type="Google" id="ProtNLM"/>
    </source>
</evidence>
<keyword evidence="2" id="KW-1185">Reference proteome</keyword>
<dbReference type="AlphaFoldDB" id="A0A1L9P094"/>
<dbReference type="RefSeq" id="WP_072629494.1">
    <property type="nucleotide sequence ID" value="NZ_JABBAN010000185.1"/>
</dbReference>
<organism evidence="1 2">
    <name type="scientific">Planktotalea frisia</name>
    <dbReference type="NCBI Taxonomy" id="696762"/>
    <lineage>
        <taxon>Bacteria</taxon>
        <taxon>Pseudomonadati</taxon>
        <taxon>Pseudomonadota</taxon>
        <taxon>Alphaproteobacteria</taxon>
        <taxon>Rhodobacterales</taxon>
        <taxon>Paracoccaceae</taxon>
        <taxon>Planktotalea</taxon>
    </lineage>
</organism>
<dbReference type="Proteomes" id="UP000184514">
    <property type="component" value="Unassembled WGS sequence"/>
</dbReference>
<reference evidence="1 2" key="1">
    <citation type="submission" date="2016-10" db="EMBL/GenBank/DDBJ databases">
        <title>Genome sequence of Planktotalea frisia SH6-1.</title>
        <authorList>
            <person name="Poehlein A."/>
            <person name="Bakenhus I."/>
            <person name="Voget S."/>
            <person name="Brinkhoff T."/>
            <person name="Simon M."/>
        </authorList>
    </citation>
    <scope>NUCLEOTIDE SEQUENCE [LARGE SCALE GENOMIC DNA]</scope>
    <source>
        <strain evidence="1 2">SH6-1</strain>
    </source>
</reference>
<comment type="caution">
    <text evidence="1">The sequence shown here is derived from an EMBL/GenBank/DDBJ whole genome shotgun (WGS) entry which is preliminary data.</text>
</comment>
<dbReference type="OrthoDB" id="7956241at2"/>
<dbReference type="STRING" id="696762.PFRI_08390"/>
<evidence type="ECO:0000313" key="2">
    <source>
        <dbReference type="Proteomes" id="UP000184514"/>
    </source>
</evidence>
<dbReference type="EMBL" id="MLCB01000073">
    <property type="protein sequence ID" value="OJI94938.1"/>
    <property type="molecule type" value="Genomic_DNA"/>
</dbReference>
<proteinExistence type="predicted"/>
<name>A0A1L9P094_9RHOB</name>
<evidence type="ECO:0000313" key="1">
    <source>
        <dbReference type="EMBL" id="OJI94938.1"/>
    </source>
</evidence>
<accession>A0A1L9P094</accession>
<sequence length="352" mass="36956">MDIKRIVMAGGVLATAGAIGFVMQNGESAKARYAGAPVPDISGTQSDPMEVTDIKLTSATSKPIVSEAVATKPTTKPMSESVAEAIEAPAQEIDEPVVRTAALGDIALKTTSAAEIEEPEIAGPASLCDISMNAVPSAAAMVDVSLKADCYPNERVTFHHNGMMFTHATDRDGNLDLSIPALSENAVIIVAFANGEGALANAKVPSLADYDRMVVQSKAKSNLHINAFEFGANFREDGHVNVKSERTIEHAEQGLGGFITVLGDKAQGEALVAEVYTFPTNTSQAQGDVHVSVDANVTIANCGLRIEAQTLEVSRAGKMKVQDLSLPIPGCDAVGDFLVLQNLIQDLKVARN</sequence>